<comment type="caution">
    <text evidence="2">The sequence shown here is derived from an EMBL/GenBank/DDBJ whole genome shotgun (WGS) entry which is preliminary data.</text>
</comment>
<proteinExistence type="predicted"/>
<protein>
    <recommendedName>
        <fullName evidence="4">DUF2065 domain-containing protein</fullName>
    </recommendedName>
</protein>
<dbReference type="Proteomes" id="UP000194003">
    <property type="component" value="Unassembled WGS sequence"/>
</dbReference>
<feature type="transmembrane region" description="Helical" evidence="1">
    <location>
        <begin position="44"/>
        <end position="63"/>
    </location>
</feature>
<reference evidence="2 3" key="1">
    <citation type="journal article" date="2016" name="BMC Genomics">
        <title>Combined genomic and structural analyses of a cultured magnetotactic bacterium reveals its niche adaptation to a dynamic environment.</title>
        <authorList>
            <person name="Araujo A.C."/>
            <person name="Morillo V."/>
            <person name="Cypriano J."/>
            <person name="Teixeira L.C."/>
            <person name="Leao P."/>
            <person name="Lyra S."/>
            <person name="Almeida L.G."/>
            <person name="Bazylinski D.A."/>
            <person name="Vasconcellos A.T."/>
            <person name="Abreu F."/>
            <person name="Lins U."/>
        </authorList>
    </citation>
    <scope>NUCLEOTIDE SEQUENCE [LARGE SCALE GENOMIC DNA]</scope>
    <source>
        <strain evidence="2 3">IT-1</strain>
    </source>
</reference>
<keyword evidence="1" id="KW-0812">Transmembrane</keyword>
<dbReference type="Pfam" id="PF09838">
    <property type="entry name" value="DUF2065"/>
    <property type="match status" value="1"/>
</dbReference>
<evidence type="ECO:0000313" key="3">
    <source>
        <dbReference type="Proteomes" id="UP000194003"/>
    </source>
</evidence>
<dbReference type="STRING" id="1434232.MAIT1_04306"/>
<evidence type="ECO:0000313" key="2">
    <source>
        <dbReference type="EMBL" id="OSM04398.1"/>
    </source>
</evidence>
<name>A0A1Y2K4S0_9PROT</name>
<dbReference type="InterPro" id="IPR019201">
    <property type="entry name" value="DUF2065"/>
</dbReference>
<evidence type="ECO:0000256" key="1">
    <source>
        <dbReference type="SAM" id="Phobius"/>
    </source>
</evidence>
<sequence>MDEFWTALGQALGLLMIIEGAPYFLSPNRMRGWVMKMAEQPDGVLRQTGFVLMLLGLGVVWLARG</sequence>
<dbReference type="OrthoDB" id="9815199at2"/>
<accession>A0A1Y2K4S0</accession>
<keyword evidence="1" id="KW-0472">Membrane</keyword>
<keyword evidence="3" id="KW-1185">Reference proteome</keyword>
<dbReference type="RefSeq" id="WP_085442485.1">
    <property type="nucleotide sequence ID" value="NZ_LVJN01000019.1"/>
</dbReference>
<evidence type="ECO:0008006" key="4">
    <source>
        <dbReference type="Google" id="ProtNLM"/>
    </source>
</evidence>
<gene>
    <name evidence="2" type="ORF">MAIT1_04306</name>
</gene>
<dbReference type="AlphaFoldDB" id="A0A1Y2K4S0"/>
<dbReference type="PANTHER" id="PTHR38602">
    <property type="entry name" value="INNER MEMBRANE PROTEIN-RELATED"/>
    <property type="match status" value="1"/>
</dbReference>
<dbReference type="EMBL" id="LVJN01000019">
    <property type="protein sequence ID" value="OSM04398.1"/>
    <property type="molecule type" value="Genomic_DNA"/>
</dbReference>
<keyword evidence="1" id="KW-1133">Transmembrane helix</keyword>
<organism evidence="2 3">
    <name type="scientific">Magnetofaba australis IT-1</name>
    <dbReference type="NCBI Taxonomy" id="1434232"/>
    <lineage>
        <taxon>Bacteria</taxon>
        <taxon>Pseudomonadati</taxon>
        <taxon>Pseudomonadota</taxon>
        <taxon>Magnetococcia</taxon>
        <taxon>Magnetococcales</taxon>
        <taxon>Magnetococcaceae</taxon>
        <taxon>Magnetofaba</taxon>
    </lineage>
</organism>
<dbReference type="PANTHER" id="PTHR38602:SF1">
    <property type="entry name" value="INNER MEMBRANE PROTEIN"/>
    <property type="match status" value="1"/>
</dbReference>